<sequence length="504" mass="58229">MNDHRRSGVLLHLTSIPTKYSIGDMGPKAYEFLDFITSSGLSIWQMLPVGPVGKSNSPYQSYSAFAGNHLLISPDLLLEEGILATADLPKEPNTKHQRTDYALARRIKSLILQKAFSRFTPTKDFESFCEEYSYWLDDYAMFMTLLELNNGRPWNLWHTDISRRDKTTLERLSREHKQRIMFHKFAQYLFFKQWFELKKACNSRGVKILGDLPIFVAHNSADVWAHPEIFKLKPDGNPRMIAGVPPDYFSSTGQLWGNPLYDWQMLEAQNYSWWIDRLKWSLKLFDMVRIDHFRGFCACWEVPYGETTAVNGRWVKVPGAKFFRTAIKALGSLPVIAEDLGVITPEVEALRDKFGFPGMKVLQFAFTNPQNQYLPHNYVTFNCVVYTGTHDNNTTLGWWEELDSKHKSIVRSYVGRKTGKDLVWELIRMGISSTAKYAIFPLQDFLTLGSEARMNIPGTEFGNWEWSYPESALSEEIAGRIKHLCKLYNRVPPEEKEQQITNPQ</sequence>
<dbReference type="Gene3D" id="3.20.20.80">
    <property type="entry name" value="Glycosidases"/>
    <property type="match status" value="1"/>
</dbReference>
<dbReference type="Proteomes" id="UP000000323">
    <property type="component" value="Chromosome 1"/>
</dbReference>
<name>D1CE10_THET1</name>
<evidence type="ECO:0000256" key="4">
    <source>
        <dbReference type="ARBA" id="ARBA00020295"/>
    </source>
</evidence>
<reference evidence="12" key="1">
    <citation type="journal article" date="2010" name="Stand. Genomic Sci.">
        <title>Complete genome sequence of 'Thermobaculum terrenum' type strain (YNP1).</title>
        <authorList>
            <person name="Kiss H."/>
            <person name="Cleland D."/>
            <person name="Lapidus A."/>
            <person name="Lucas S."/>
            <person name="Glavina Del Rio T."/>
            <person name="Nolan M."/>
            <person name="Tice H."/>
            <person name="Han C."/>
            <person name="Goodwin L."/>
            <person name="Pitluck S."/>
            <person name="Liolios K."/>
            <person name="Ivanova N."/>
            <person name="Mavromatis K."/>
            <person name="Ovchinnikova G."/>
            <person name="Pati A."/>
            <person name="Chen A."/>
            <person name="Palaniappan K."/>
            <person name="Land M."/>
            <person name="Hauser L."/>
            <person name="Chang Y."/>
            <person name="Jeffries C."/>
            <person name="Lu M."/>
            <person name="Brettin T."/>
            <person name="Detter J."/>
            <person name="Goker M."/>
            <person name="Tindall B."/>
            <person name="Beck B."/>
            <person name="McDermott T."/>
            <person name="Woyke T."/>
            <person name="Bristow J."/>
            <person name="Eisen J."/>
            <person name="Markowitz V."/>
            <person name="Hugenholtz P."/>
            <person name="Kyrpides N."/>
            <person name="Klenk H."/>
            <person name="Cheng J."/>
        </authorList>
    </citation>
    <scope>NUCLEOTIDE SEQUENCE [LARGE SCALE GENOMIC DNA]</scope>
    <source>
        <strain evidence="12">ATCC BAA-798 / YNP1</strain>
    </source>
</reference>
<dbReference type="InterPro" id="IPR017853">
    <property type="entry name" value="GH"/>
</dbReference>
<dbReference type="eggNOG" id="COG1640">
    <property type="taxonomic scope" value="Bacteria"/>
</dbReference>
<dbReference type="PANTHER" id="PTHR32438">
    <property type="entry name" value="4-ALPHA-GLUCANOTRANSFERASE DPE1, CHLOROPLASTIC/AMYLOPLASTIC"/>
    <property type="match status" value="1"/>
</dbReference>
<dbReference type="OrthoDB" id="9811841at2"/>
<accession>D1CE10</accession>
<evidence type="ECO:0000256" key="1">
    <source>
        <dbReference type="ARBA" id="ARBA00000439"/>
    </source>
</evidence>
<proteinExistence type="inferred from homology"/>
<dbReference type="EC" id="2.4.1.25" evidence="3 10"/>
<evidence type="ECO:0000313" key="12">
    <source>
        <dbReference type="Proteomes" id="UP000000323"/>
    </source>
</evidence>
<dbReference type="EMBL" id="CP001825">
    <property type="protein sequence ID" value="ACZ41166.1"/>
    <property type="molecule type" value="Genomic_DNA"/>
</dbReference>
<protein>
    <recommendedName>
        <fullName evidence="4 10">4-alpha-glucanotransferase</fullName>
        <ecNumber evidence="3 10">2.4.1.25</ecNumber>
    </recommendedName>
    <alternativeName>
        <fullName evidence="8 10">Amylomaltase</fullName>
    </alternativeName>
    <alternativeName>
        <fullName evidence="9 10">Disproportionating enzyme</fullName>
    </alternativeName>
</protein>
<evidence type="ECO:0000256" key="6">
    <source>
        <dbReference type="ARBA" id="ARBA00022679"/>
    </source>
</evidence>
<evidence type="ECO:0000256" key="2">
    <source>
        <dbReference type="ARBA" id="ARBA00005684"/>
    </source>
</evidence>
<evidence type="ECO:0000256" key="10">
    <source>
        <dbReference type="RuleBase" id="RU361207"/>
    </source>
</evidence>
<keyword evidence="12" id="KW-1185">Reference proteome</keyword>
<evidence type="ECO:0000256" key="7">
    <source>
        <dbReference type="ARBA" id="ARBA00023277"/>
    </source>
</evidence>
<keyword evidence="5 10" id="KW-0328">Glycosyltransferase</keyword>
<gene>
    <name evidence="11" type="ordered locus">Tter_0244</name>
</gene>
<dbReference type="AlphaFoldDB" id="D1CE10"/>
<organism evidence="11 12">
    <name type="scientific">Thermobaculum terrenum (strain ATCC BAA-798 / CCMEE 7001 / YNP1)</name>
    <dbReference type="NCBI Taxonomy" id="525904"/>
    <lineage>
        <taxon>Bacteria</taxon>
        <taxon>Bacillati</taxon>
        <taxon>Chloroflexota</taxon>
        <taxon>Chloroflexia</taxon>
        <taxon>Candidatus Thermobaculales</taxon>
        <taxon>Candidatus Thermobaculaceae</taxon>
        <taxon>Thermobaculum</taxon>
    </lineage>
</organism>
<comment type="similarity">
    <text evidence="2 10">Belongs to the disproportionating enzyme family.</text>
</comment>
<dbReference type="GO" id="GO:0005975">
    <property type="term" value="P:carbohydrate metabolic process"/>
    <property type="evidence" value="ECO:0007669"/>
    <property type="project" value="InterPro"/>
</dbReference>
<dbReference type="CAZy" id="GH77">
    <property type="family name" value="Glycoside Hydrolase Family 77"/>
</dbReference>
<dbReference type="GO" id="GO:0004134">
    <property type="term" value="F:4-alpha-glucanotransferase activity"/>
    <property type="evidence" value="ECO:0007669"/>
    <property type="project" value="UniProtKB-EC"/>
</dbReference>
<dbReference type="KEGG" id="ttr:Tter_0244"/>
<evidence type="ECO:0000256" key="5">
    <source>
        <dbReference type="ARBA" id="ARBA00022676"/>
    </source>
</evidence>
<dbReference type="HOGENOM" id="CLU_014132_1_0_0"/>
<comment type="catalytic activity">
    <reaction evidence="1 10">
        <text>Transfers a segment of a (1-&gt;4)-alpha-D-glucan to a new position in an acceptor, which may be glucose or a (1-&gt;4)-alpha-D-glucan.</text>
        <dbReference type="EC" id="2.4.1.25"/>
    </reaction>
</comment>
<dbReference type="NCBIfam" id="NF011080">
    <property type="entry name" value="PRK14508.1-3"/>
    <property type="match status" value="1"/>
</dbReference>
<dbReference type="PANTHER" id="PTHR32438:SF5">
    <property type="entry name" value="4-ALPHA-GLUCANOTRANSFERASE DPE1, CHLOROPLASTIC_AMYLOPLASTIC"/>
    <property type="match status" value="1"/>
</dbReference>
<evidence type="ECO:0000256" key="9">
    <source>
        <dbReference type="ARBA" id="ARBA00031501"/>
    </source>
</evidence>
<dbReference type="NCBIfam" id="NF011079">
    <property type="entry name" value="PRK14508.1-2"/>
    <property type="match status" value="1"/>
</dbReference>
<evidence type="ECO:0000313" key="11">
    <source>
        <dbReference type="EMBL" id="ACZ41166.1"/>
    </source>
</evidence>
<keyword evidence="7 10" id="KW-0119">Carbohydrate metabolism</keyword>
<evidence type="ECO:0000256" key="3">
    <source>
        <dbReference type="ARBA" id="ARBA00012560"/>
    </source>
</evidence>
<evidence type="ECO:0000256" key="8">
    <source>
        <dbReference type="ARBA" id="ARBA00031423"/>
    </source>
</evidence>
<keyword evidence="6 10" id="KW-0808">Transferase</keyword>
<dbReference type="InterPro" id="IPR003385">
    <property type="entry name" value="Glyco_hydro_77"/>
</dbReference>
<dbReference type="Pfam" id="PF02446">
    <property type="entry name" value="Glyco_hydro_77"/>
    <property type="match status" value="1"/>
</dbReference>
<dbReference type="STRING" id="525904.Tter_0244"/>
<dbReference type="NCBIfam" id="TIGR00217">
    <property type="entry name" value="malQ"/>
    <property type="match status" value="1"/>
</dbReference>
<dbReference type="SUPFAM" id="SSF51445">
    <property type="entry name" value="(Trans)glycosidases"/>
    <property type="match status" value="1"/>
</dbReference>
<dbReference type="RefSeq" id="WP_012874201.1">
    <property type="nucleotide sequence ID" value="NC_013525.1"/>
</dbReference>